<feature type="compositionally biased region" description="Low complexity" evidence="1">
    <location>
        <begin position="65"/>
        <end position="81"/>
    </location>
</feature>
<sequence>MSFNRNIPLAIAAGVGVMSGFYIWEPMFKKYQRESKGTWQYEVVQQTRAEEMNRHADAAVANANAAAAASTSISTPGSTSPVVPPVPAQAAPAPVDATASVAPSSAETKSA</sequence>
<feature type="transmembrane region" description="Helical" evidence="2">
    <location>
        <begin position="6"/>
        <end position="24"/>
    </location>
</feature>
<feature type="region of interest" description="Disordered" evidence="1">
    <location>
        <begin position="65"/>
        <end position="111"/>
    </location>
</feature>
<feature type="compositionally biased region" description="Low complexity" evidence="1">
    <location>
        <begin position="88"/>
        <end position="111"/>
    </location>
</feature>
<evidence type="ECO:0000313" key="3">
    <source>
        <dbReference type="EMBL" id="KAG9066570.1"/>
    </source>
</evidence>
<reference evidence="3" key="1">
    <citation type="submission" date="2021-06" db="EMBL/GenBank/DDBJ databases">
        <title>Genome Sequence of Mortierella hyaline Strain SCG-10, a Cold-Adapted, Nitrate-Reducing Fungus Isolated from Soil in Minnesota, USA.</title>
        <authorList>
            <person name="Aldossari N."/>
        </authorList>
    </citation>
    <scope>NUCLEOTIDE SEQUENCE</scope>
    <source>
        <strain evidence="3">SCG-10</strain>
    </source>
</reference>
<comment type="caution">
    <text evidence="3">The sequence shown here is derived from an EMBL/GenBank/DDBJ whole genome shotgun (WGS) entry which is preliminary data.</text>
</comment>
<gene>
    <name evidence="3" type="ORF">KI688_012478</name>
</gene>
<dbReference type="Proteomes" id="UP000707451">
    <property type="component" value="Unassembled WGS sequence"/>
</dbReference>
<protein>
    <submittedName>
        <fullName evidence="3">Uncharacterized protein</fullName>
    </submittedName>
</protein>
<dbReference type="InterPro" id="IPR057394">
    <property type="entry name" value="PIGBOS1"/>
</dbReference>
<keyword evidence="2" id="KW-0812">Transmembrane</keyword>
<evidence type="ECO:0000256" key="1">
    <source>
        <dbReference type="SAM" id="MobiDB-lite"/>
    </source>
</evidence>
<keyword evidence="2" id="KW-1133">Transmembrane helix</keyword>
<organism evidence="3 4">
    <name type="scientific">Linnemannia hyalina</name>
    <dbReference type="NCBI Taxonomy" id="64524"/>
    <lineage>
        <taxon>Eukaryota</taxon>
        <taxon>Fungi</taxon>
        <taxon>Fungi incertae sedis</taxon>
        <taxon>Mucoromycota</taxon>
        <taxon>Mortierellomycotina</taxon>
        <taxon>Mortierellomycetes</taxon>
        <taxon>Mortierellales</taxon>
        <taxon>Mortierellaceae</taxon>
        <taxon>Linnemannia</taxon>
    </lineage>
</organism>
<dbReference type="Pfam" id="PF23670">
    <property type="entry name" value="PIGBOS1"/>
    <property type="match status" value="1"/>
</dbReference>
<proteinExistence type="predicted"/>
<evidence type="ECO:0000256" key="2">
    <source>
        <dbReference type="SAM" id="Phobius"/>
    </source>
</evidence>
<keyword evidence="2" id="KW-0472">Membrane</keyword>
<keyword evidence="4" id="KW-1185">Reference proteome</keyword>
<dbReference type="EMBL" id="JAHRHY010000009">
    <property type="protein sequence ID" value="KAG9066570.1"/>
    <property type="molecule type" value="Genomic_DNA"/>
</dbReference>
<dbReference type="AlphaFoldDB" id="A0A9P7XSI7"/>
<evidence type="ECO:0000313" key="4">
    <source>
        <dbReference type="Proteomes" id="UP000707451"/>
    </source>
</evidence>
<dbReference type="OrthoDB" id="4093673at2759"/>
<accession>A0A9P7XSI7</accession>
<name>A0A9P7XSI7_9FUNG</name>